<accession>A0A212KBL6</accession>
<organism evidence="1">
    <name type="scientific">uncultured Alphaproteobacteria bacterium</name>
    <dbReference type="NCBI Taxonomy" id="91750"/>
    <lineage>
        <taxon>Bacteria</taxon>
        <taxon>Pseudomonadati</taxon>
        <taxon>Pseudomonadota</taxon>
        <taxon>Alphaproteobacteria</taxon>
        <taxon>environmental samples</taxon>
    </lineage>
</organism>
<proteinExistence type="predicted"/>
<name>A0A212KBL6_9PROT</name>
<sequence length="168" mass="17909">MTLLDLRKSVADTLAQWYPAAECKTAPGRMNLAELKRSTVKTPAIRVACLGLPAGADAGDGEADHEVTFAAYVVTTDKTRLLRDDAALAMVDDLVSRLPGARWGSAEVWPVRADTIIAENLYSSQIGGTGVALWGVVWTQKVRIGENAYPQGPILSAQLYADDGEGPP</sequence>
<dbReference type="EMBL" id="FLUO01000001">
    <property type="protein sequence ID" value="SBW09154.1"/>
    <property type="molecule type" value="Genomic_DNA"/>
</dbReference>
<evidence type="ECO:0000313" key="1">
    <source>
        <dbReference type="EMBL" id="SBW09154.1"/>
    </source>
</evidence>
<protein>
    <submittedName>
        <fullName evidence="1">Uncharacterized protein</fullName>
    </submittedName>
</protein>
<reference evidence="1" key="1">
    <citation type="submission" date="2016-04" db="EMBL/GenBank/DDBJ databases">
        <authorList>
            <person name="Evans L.H."/>
            <person name="Alamgir A."/>
            <person name="Owens N."/>
            <person name="Weber N.D."/>
            <person name="Virtaneva K."/>
            <person name="Barbian K."/>
            <person name="Babar A."/>
            <person name="Rosenke K."/>
        </authorList>
    </citation>
    <scope>NUCLEOTIDE SEQUENCE</scope>
    <source>
        <strain evidence="1">86</strain>
    </source>
</reference>
<gene>
    <name evidence="1" type="ORF">KL86APRO_12528</name>
</gene>
<dbReference type="AlphaFoldDB" id="A0A212KBL6"/>